<keyword evidence="4" id="KW-1185">Reference proteome</keyword>
<name>A0A9P1CHX3_9DINO</name>
<dbReference type="Gene3D" id="3.40.50.150">
    <property type="entry name" value="Vaccinia Virus protein VP39"/>
    <property type="match status" value="1"/>
</dbReference>
<evidence type="ECO:0000313" key="1">
    <source>
        <dbReference type="EMBL" id="CAI3990551.1"/>
    </source>
</evidence>
<organism evidence="1">
    <name type="scientific">Cladocopium goreaui</name>
    <dbReference type="NCBI Taxonomy" id="2562237"/>
    <lineage>
        <taxon>Eukaryota</taxon>
        <taxon>Sar</taxon>
        <taxon>Alveolata</taxon>
        <taxon>Dinophyceae</taxon>
        <taxon>Suessiales</taxon>
        <taxon>Symbiodiniaceae</taxon>
        <taxon>Cladocopium</taxon>
    </lineage>
</organism>
<sequence length="460" mass="51415">MAPKYSVRDGLKIITGCRCMTPRKPGRPAGKHNQPAVVCRSQVKKTITKKKFPKTSVPRPADDASPHFRSVLSSYSWADVWLQRASEHFGRAWLTGRLKRWKWQMCTAFSGVGAAESAALSLETAAKKFLANQTKSGCKNLRRHLVLRASCEISADCQLVLRNTYGTCNFGDICDLDFDSDRGSFCTTHQKYCTFKRCSHPKRLNVGHGSPVCVMYSRMGLGLKEMDVGFKTHEAFYKQYAKVCDVLTIENVTEYPRDVVQKHLGPNWSIQDVQVDPRNVGLGMGRARSFFIAYRNDKIQWNATYSLESFLECPASKSALSAGNYFWQNHPEDKLSQAEERNLSAYRCIGKKFKFPDLSQYAANNRGRGELSDGSLPTLTTNSSKIWSEEKKRFLKPTEMMSAQTIPCTRMQSKAAGAPCVKFRGIKPSKIAAMAGNSLSVPTYGYVLLAAACALEPRVD</sequence>
<reference evidence="2" key="2">
    <citation type="submission" date="2024-04" db="EMBL/GenBank/DDBJ databases">
        <authorList>
            <person name="Chen Y."/>
            <person name="Shah S."/>
            <person name="Dougan E. K."/>
            <person name="Thang M."/>
            <person name="Chan C."/>
        </authorList>
    </citation>
    <scope>NUCLEOTIDE SEQUENCE [LARGE SCALE GENOMIC DNA]</scope>
</reference>
<gene>
    <name evidence="1" type="ORF">C1SCF055_LOCUS17531</name>
</gene>
<evidence type="ECO:0000313" key="4">
    <source>
        <dbReference type="Proteomes" id="UP001152797"/>
    </source>
</evidence>
<dbReference type="InterPro" id="IPR029063">
    <property type="entry name" value="SAM-dependent_MTases_sf"/>
</dbReference>
<accession>A0A9P1CHX3</accession>
<dbReference type="EMBL" id="CAMXCT010001489">
    <property type="protein sequence ID" value="CAI3990551.1"/>
    <property type="molecule type" value="Genomic_DNA"/>
</dbReference>
<dbReference type="EMBL" id="CAMXCT030001489">
    <property type="protein sequence ID" value="CAL4777863.1"/>
    <property type="molecule type" value="Genomic_DNA"/>
</dbReference>
<reference evidence="1" key="1">
    <citation type="submission" date="2022-10" db="EMBL/GenBank/DDBJ databases">
        <authorList>
            <person name="Chen Y."/>
            <person name="Dougan E. K."/>
            <person name="Chan C."/>
            <person name="Rhodes N."/>
            <person name="Thang M."/>
        </authorList>
    </citation>
    <scope>NUCLEOTIDE SEQUENCE</scope>
</reference>
<dbReference type="AlphaFoldDB" id="A0A9P1CHX3"/>
<protein>
    <submittedName>
        <fullName evidence="3">PABC domain-containing protein</fullName>
    </submittedName>
</protein>
<dbReference type="Proteomes" id="UP001152797">
    <property type="component" value="Unassembled WGS sequence"/>
</dbReference>
<dbReference type="EMBL" id="CAMXCT020001489">
    <property type="protein sequence ID" value="CAL1143926.1"/>
    <property type="molecule type" value="Genomic_DNA"/>
</dbReference>
<comment type="caution">
    <text evidence="1">The sequence shown here is derived from an EMBL/GenBank/DDBJ whole genome shotgun (WGS) entry which is preliminary data.</text>
</comment>
<proteinExistence type="predicted"/>
<evidence type="ECO:0000313" key="2">
    <source>
        <dbReference type="EMBL" id="CAL1143926.1"/>
    </source>
</evidence>
<evidence type="ECO:0000313" key="3">
    <source>
        <dbReference type="EMBL" id="CAL4777863.1"/>
    </source>
</evidence>
<dbReference type="SUPFAM" id="SSF53335">
    <property type="entry name" value="S-adenosyl-L-methionine-dependent methyltransferases"/>
    <property type="match status" value="1"/>
</dbReference>